<protein>
    <submittedName>
        <fullName evidence="2">TIGR00341 family protein</fullName>
    </submittedName>
</protein>
<sequence>MDLQLIEVYYTKENLQPFLDKIITFDIVTHWHSTEKENEELVRILVEKSKSEQILDFLELEAEHKPVHALLYNVHTYIPRPDDKQQKEIIVKKKEQEIVRASRQELYSVVSSSSKISKSFTWFLILSAVVATAGIIKDSAAVVIGAMVIAPLIGPFTALAFAAVLGDYKLMRQSLLTALYGLSIPLIIAILFGFSFDLPINSEEFTERTKIEMMDFTVALGAGIAGALSFIKRVSETLVGVMVSVALLPPTIVFGMVVGTGQWLTAITPLILLLVNISSIIFSALLVFWFSGIKPVNWQEIQAASTSRVYSLLFVSLIMLLLGGLIFLINI</sequence>
<dbReference type="NCBIfam" id="TIGR00341">
    <property type="entry name" value="TIGR00341 family protein"/>
    <property type="match status" value="1"/>
</dbReference>
<gene>
    <name evidence="2" type="ORF">NC799_12420</name>
</gene>
<reference evidence="2" key="1">
    <citation type="submission" date="2022-06" db="EMBL/GenBank/DDBJ databases">
        <title>Aquibacillus sp. a new bacterium isolated from soil saline samples.</title>
        <authorList>
            <person name="Galisteo C."/>
            <person name="De La Haba R."/>
            <person name="Sanchez-Porro C."/>
            <person name="Ventosa A."/>
        </authorList>
    </citation>
    <scope>NUCLEOTIDE SEQUENCE</scope>
    <source>
        <strain evidence="2">3ASR75-54</strain>
    </source>
</reference>
<keyword evidence="1" id="KW-0472">Membrane</keyword>
<keyword evidence="1" id="KW-0812">Transmembrane</keyword>
<proteinExistence type="predicted"/>
<feature type="transmembrane region" description="Helical" evidence="1">
    <location>
        <begin position="238"/>
        <end position="257"/>
    </location>
</feature>
<evidence type="ECO:0000256" key="1">
    <source>
        <dbReference type="SAM" id="Phobius"/>
    </source>
</evidence>
<keyword evidence="3" id="KW-1185">Reference proteome</keyword>
<dbReference type="RefSeq" id="WP_272446771.1">
    <property type="nucleotide sequence ID" value="NZ_JAMQKC010000012.1"/>
</dbReference>
<dbReference type="Proteomes" id="UP001145069">
    <property type="component" value="Unassembled WGS sequence"/>
</dbReference>
<accession>A0A9X3WEU1</accession>
<dbReference type="PANTHER" id="PTHR20992">
    <property type="entry name" value="AT15442P-RELATED"/>
    <property type="match status" value="1"/>
</dbReference>
<evidence type="ECO:0000313" key="2">
    <source>
        <dbReference type="EMBL" id="MDC3417703.1"/>
    </source>
</evidence>
<dbReference type="Pfam" id="PF04087">
    <property type="entry name" value="DUF389"/>
    <property type="match status" value="1"/>
</dbReference>
<feature type="transmembrane region" description="Helical" evidence="1">
    <location>
        <begin position="263"/>
        <end position="288"/>
    </location>
</feature>
<comment type="caution">
    <text evidence="2">The sequence shown here is derived from an EMBL/GenBank/DDBJ whole genome shotgun (WGS) entry which is preliminary data.</text>
</comment>
<dbReference type="PANTHER" id="PTHR20992:SF9">
    <property type="entry name" value="AT15442P-RELATED"/>
    <property type="match status" value="1"/>
</dbReference>
<feature type="transmembrane region" description="Helical" evidence="1">
    <location>
        <begin position="309"/>
        <end position="329"/>
    </location>
</feature>
<feature type="transmembrane region" description="Helical" evidence="1">
    <location>
        <begin position="177"/>
        <end position="196"/>
    </location>
</feature>
<dbReference type="AlphaFoldDB" id="A0A9X3WEU1"/>
<dbReference type="InterPro" id="IPR005240">
    <property type="entry name" value="DUF389"/>
</dbReference>
<feature type="transmembrane region" description="Helical" evidence="1">
    <location>
        <begin position="142"/>
        <end position="165"/>
    </location>
</feature>
<organism evidence="2 3">
    <name type="scientific">Aquibacillus salsiterrae</name>
    <dbReference type="NCBI Taxonomy" id="2950439"/>
    <lineage>
        <taxon>Bacteria</taxon>
        <taxon>Bacillati</taxon>
        <taxon>Bacillota</taxon>
        <taxon>Bacilli</taxon>
        <taxon>Bacillales</taxon>
        <taxon>Bacillaceae</taxon>
        <taxon>Aquibacillus</taxon>
    </lineage>
</organism>
<feature type="transmembrane region" description="Helical" evidence="1">
    <location>
        <begin position="216"/>
        <end position="231"/>
    </location>
</feature>
<name>A0A9X3WEU1_9BACI</name>
<evidence type="ECO:0000313" key="3">
    <source>
        <dbReference type="Proteomes" id="UP001145069"/>
    </source>
</evidence>
<dbReference type="EMBL" id="JAMQKC010000012">
    <property type="protein sequence ID" value="MDC3417703.1"/>
    <property type="molecule type" value="Genomic_DNA"/>
</dbReference>
<feature type="transmembrane region" description="Helical" evidence="1">
    <location>
        <begin position="120"/>
        <end position="136"/>
    </location>
</feature>
<keyword evidence="1" id="KW-1133">Transmembrane helix</keyword>